<evidence type="ECO:0000313" key="2">
    <source>
        <dbReference type="Proteomes" id="UP001062846"/>
    </source>
</evidence>
<dbReference type="EMBL" id="CM046393">
    <property type="protein sequence ID" value="KAI8549268.1"/>
    <property type="molecule type" value="Genomic_DNA"/>
</dbReference>
<dbReference type="Proteomes" id="UP001062846">
    <property type="component" value="Chromosome 6"/>
</dbReference>
<keyword evidence="2" id="KW-1185">Reference proteome</keyword>
<reference evidence="1" key="1">
    <citation type="submission" date="2022-02" db="EMBL/GenBank/DDBJ databases">
        <title>Plant Genome Project.</title>
        <authorList>
            <person name="Zhang R.-G."/>
        </authorList>
    </citation>
    <scope>NUCLEOTIDE SEQUENCE</scope>
    <source>
        <strain evidence="1">AT1</strain>
    </source>
</reference>
<gene>
    <name evidence="1" type="ORF">RHMOL_Rhmol06G0012500</name>
</gene>
<accession>A0ACC0N9K8</accession>
<sequence>MEVVWIISLLLLHFGYLQNVFSANVSSRPAVVNVGAIFSFNSTIGRVAKIAIEEAVKDVNSNSSVLPGTKLVVQMKNSNCSGFLGMVGAMQLMEADNVAVIGPQSSVVARMVLNLANELQVPFLSFAATDPSLSSLQFPFFVRTTQSDLYQMTAIAEIVDYYSWKEVIAIYIDDDYGRNGVAALEDALAARRCKVSYKAGIPPGSAVSRGDIMDILVKVALLESRVIVLHVNPDSGFMVFSVAQYLGMMANGHVWLATDWLSSVLDSFSPLPSDKMDSLQGVLVLRAHTPDSDRKRNFLSRWKKLSGGSFGVNSYGLYAYDSVWLLAHALDSFFNKGGIISFSNDSGLINLEGSDLHLDALSIFDGGSLLLNSILQSDLVGLTGPIKFDAGRSLVLPAYDIINVIGNGFRRIGYWSNYSGLSTVPPETLYSKPPNRSSANQNLYSVVWPGETVIKPRGWVFPNNGKQLKIGVPIRVSYQEFVSQVQGTNNFKGFCIDVFQAAVNLLPYAVPYQFIPYGDGKKNPSYTDLVESIAAGDLDGAVGDIAITTNRTKVVDFTQPYAASGLVAVAPFKKLNTGAWAFLRPFSRLMWGVTAASFLVVGIVVWILEHRINDEFRGSPRQQLITILWFSLSTMFFSHRENTVSTLGRLVLIIWLFVVLIINSSYTASLTSLLTVQQLSSPIKGIATLKASDEPIGYQVGSFAEHYLIEEIGIPSSRLVALGSPEAYATALQNGPKKGGVAAVVDEQPYVELFLSSQCKFRIVGQEFTKSGWGFAFPRDSPLAVDLSTAILTLSENGDLQRIHDKWLKNSVCTSDTAEIESDRLHLKSFWGLFLIIGVVCFCALVIYFIQIIRQYSRTAPAESLSSGEGSSRPKRLQRLLSLIDEKKGPSKREPKRRKTERSSSDLVFGFIVWVQRYQLKQSTNMRVVGIISLLLLHFGYLQCVSRANVSSRPAVVNIGAIFAFNSTIGRVAKIAIEEAVKDVNSNSSVLPGTRLVVQMQNSNCSGFLGMVGAMQLMETDIVAVIGPQSSVVARMVLNLANELQVPFLSFAATDPSLSSLQFPFFVRMTQNDLYQMTAIAEIVDYYSWKEVIAIYLDDDYGRNGVAALEDVLAARRCKVSYKAGIPPGSAFSRGDITDILVKVALLESRVIVLHVNPDSGFMVFSVAQYLGMMANGHVWLATDWLSSVLDSFSPLPSDKMDSLQGVLVLRAHTPDSDRKRNFLSRWKKLSGGSFGVNSYGLYAYDSVWLLAHALDSFFSKGGIISFSNDSRLINLEGSDLHLDALSIFDGGSPLLNSILQSDLVGLTGPIKFDADRSLVLTAYDIINVIGNGFRRIGYWSNYSGLSTVPPDTLYSRPPNRSSANQNLYSVVWPGETVIKPRGWVFPNNGKQLKIGVPIRVSYQEFVSQVHGTNNFKGFCIDVFTAAVNLLPYAVPYQFIPYGDGKKNPSYTELVESIAAGDLDGAVGDIAITTNRTKIVDFTQPYAASGLVAVAPFKKLNTGAWAFLRPFSRLMWGVTAASFLVVGIVVWILEHRMNDEFRGSPRQQLITILCTAVVACFVIGQCFVMFLEKSCEVGIVGQTRMLMLFMEVKVFYVYFDWKAVDNSFSDSEMHHLMFLFFAVLPGENTVSNLGRLVLFIWLFVVLIINSSYTASLTSILTVQRLSSPIKGIATLKASDEPIGYQVGSFAEHYLIEEIGIPSSRLVALGSPEAYATALQNGPKKGGVAAVVDEQPYVELFLSSQCKFRVIGQEFTKSGWGFAFPQDSPLAVDMSTAILTLSENGDLQRIHDKWLQNSVCTSDTAEIESDRLHLKSFWGLFLIIGVVCFCALVIYFIQIMRQYSRTAPTESLSNGEGSSRSKRLQRLLLLIDEKKDPSKREPKRRKTERSSSDSVLETSPKRRQATEVDIIPHNSRM</sequence>
<comment type="caution">
    <text evidence="1">The sequence shown here is derived from an EMBL/GenBank/DDBJ whole genome shotgun (WGS) entry which is preliminary data.</text>
</comment>
<evidence type="ECO:0000313" key="1">
    <source>
        <dbReference type="EMBL" id="KAI8549268.1"/>
    </source>
</evidence>
<proteinExistence type="predicted"/>
<organism evidence="1 2">
    <name type="scientific">Rhododendron molle</name>
    <name type="common">Chinese azalea</name>
    <name type="synonym">Azalea mollis</name>
    <dbReference type="NCBI Taxonomy" id="49168"/>
    <lineage>
        <taxon>Eukaryota</taxon>
        <taxon>Viridiplantae</taxon>
        <taxon>Streptophyta</taxon>
        <taxon>Embryophyta</taxon>
        <taxon>Tracheophyta</taxon>
        <taxon>Spermatophyta</taxon>
        <taxon>Magnoliopsida</taxon>
        <taxon>eudicotyledons</taxon>
        <taxon>Gunneridae</taxon>
        <taxon>Pentapetalae</taxon>
        <taxon>asterids</taxon>
        <taxon>Ericales</taxon>
        <taxon>Ericaceae</taxon>
        <taxon>Ericoideae</taxon>
        <taxon>Rhodoreae</taxon>
        <taxon>Rhododendron</taxon>
    </lineage>
</organism>
<protein>
    <submittedName>
        <fullName evidence="1">Uncharacterized protein</fullName>
    </submittedName>
</protein>
<name>A0ACC0N9K8_RHOML</name>